<dbReference type="EMBL" id="GL349467">
    <property type="protein sequence ID" value="KNC51388.1"/>
    <property type="molecule type" value="Genomic_DNA"/>
</dbReference>
<dbReference type="InterPro" id="IPR044862">
    <property type="entry name" value="Pro_4_hyd_alph_FE2OG_OXY"/>
</dbReference>
<feature type="domain" description="Fe2OG dioxygenase" evidence="6">
    <location>
        <begin position="59"/>
        <end position="171"/>
    </location>
</feature>
<dbReference type="GO" id="GO:0005783">
    <property type="term" value="C:endoplasmic reticulum"/>
    <property type="evidence" value="ECO:0007669"/>
    <property type="project" value="TreeGrafter"/>
</dbReference>
<dbReference type="GO" id="GO:0005506">
    <property type="term" value="F:iron ion binding"/>
    <property type="evidence" value="ECO:0007669"/>
    <property type="project" value="InterPro"/>
</dbReference>
<proteinExistence type="predicted"/>
<protein>
    <submittedName>
        <fullName evidence="7">2OG-Fe(II) oxygenase family Oxidoreductase</fullName>
    </submittedName>
</protein>
<dbReference type="InterPro" id="IPR045054">
    <property type="entry name" value="P4HA-like"/>
</dbReference>
<evidence type="ECO:0000256" key="5">
    <source>
        <dbReference type="ARBA" id="ARBA00023004"/>
    </source>
</evidence>
<dbReference type="GO" id="GO:0004656">
    <property type="term" value="F:procollagen-proline 4-dioxygenase activity"/>
    <property type="evidence" value="ECO:0007669"/>
    <property type="project" value="TreeGrafter"/>
</dbReference>
<dbReference type="PROSITE" id="PS51471">
    <property type="entry name" value="FE2OG_OXY"/>
    <property type="match status" value="1"/>
</dbReference>
<keyword evidence="4" id="KW-0560">Oxidoreductase</keyword>
<dbReference type="PANTHER" id="PTHR10869:SF246">
    <property type="entry name" value="TRANSMEMBRANE PROLYL 4-HYDROXYLASE"/>
    <property type="match status" value="1"/>
</dbReference>
<name>A0A0L0DJ82_THETB</name>
<dbReference type="GO" id="GO:0031418">
    <property type="term" value="F:L-ascorbic acid binding"/>
    <property type="evidence" value="ECO:0007669"/>
    <property type="project" value="InterPro"/>
</dbReference>
<evidence type="ECO:0000313" key="8">
    <source>
        <dbReference type="Proteomes" id="UP000054408"/>
    </source>
</evidence>
<dbReference type="Gene3D" id="2.60.120.620">
    <property type="entry name" value="q2cbj1_9rhob like domain"/>
    <property type="match status" value="1"/>
</dbReference>
<keyword evidence="2" id="KW-0479">Metal-binding</keyword>
<dbReference type="InterPro" id="IPR005123">
    <property type="entry name" value="Oxoglu/Fe-dep_dioxygenase_dom"/>
</dbReference>
<keyword evidence="3" id="KW-0223">Dioxygenase</keyword>
<dbReference type="OrthoDB" id="69177at2759"/>
<keyword evidence="8" id="KW-1185">Reference proteome</keyword>
<evidence type="ECO:0000313" key="7">
    <source>
        <dbReference type="EMBL" id="KNC51388.1"/>
    </source>
</evidence>
<dbReference type="Proteomes" id="UP000054408">
    <property type="component" value="Unassembled WGS sequence"/>
</dbReference>
<gene>
    <name evidence="7" type="ORF">AMSG_07570</name>
</gene>
<evidence type="ECO:0000256" key="2">
    <source>
        <dbReference type="ARBA" id="ARBA00022723"/>
    </source>
</evidence>
<dbReference type="InterPro" id="IPR006620">
    <property type="entry name" value="Pro_4_hyd_alph"/>
</dbReference>
<organism evidence="7 8">
    <name type="scientific">Thecamonas trahens ATCC 50062</name>
    <dbReference type="NCBI Taxonomy" id="461836"/>
    <lineage>
        <taxon>Eukaryota</taxon>
        <taxon>Apusozoa</taxon>
        <taxon>Apusomonadida</taxon>
        <taxon>Apusomonadidae</taxon>
        <taxon>Thecamonas</taxon>
    </lineage>
</organism>
<dbReference type="AlphaFoldDB" id="A0A0L0DJ82"/>
<dbReference type="GeneID" id="25566461"/>
<evidence type="ECO:0000256" key="1">
    <source>
        <dbReference type="ARBA" id="ARBA00001961"/>
    </source>
</evidence>
<dbReference type="SMART" id="SM00702">
    <property type="entry name" value="P4Hc"/>
    <property type="match status" value="1"/>
</dbReference>
<dbReference type="PANTHER" id="PTHR10869">
    <property type="entry name" value="PROLYL 4-HYDROXYLASE ALPHA SUBUNIT"/>
    <property type="match status" value="1"/>
</dbReference>
<dbReference type="STRING" id="461836.A0A0L0DJ82"/>
<dbReference type="RefSeq" id="XP_013756056.1">
    <property type="nucleotide sequence ID" value="XM_013900602.1"/>
</dbReference>
<evidence type="ECO:0000256" key="3">
    <source>
        <dbReference type="ARBA" id="ARBA00022964"/>
    </source>
</evidence>
<comment type="cofactor">
    <cofactor evidence="1">
        <name>L-ascorbate</name>
        <dbReference type="ChEBI" id="CHEBI:38290"/>
    </cofactor>
</comment>
<evidence type="ECO:0000259" key="6">
    <source>
        <dbReference type="PROSITE" id="PS51471"/>
    </source>
</evidence>
<evidence type="ECO:0000256" key="4">
    <source>
        <dbReference type="ARBA" id="ARBA00023002"/>
    </source>
</evidence>
<keyword evidence="5" id="KW-0408">Iron</keyword>
<dbReference type="Pfam" id="PF13640">
    <property type="entry name" value="2OG-FeII_Oxy_3"/>
    <property type="match status" value="1"/>
</dbReference>
<reference evidence="7 8" key="1">
    <citation type="submission" date="2010-05" db="EMBL/GenBank/DDBJ databases">
        <title>The Genome Sequence of Thecamonas trahens ATCC 50062.</title>
        <authorList>
            <consortium name="The Broad Institute Genome Sequencing Platform"/>
            <person name="Russ C."/>
            <person name="Cuomo C."/>
            <person name="Shea T."/>
            <person name="Young S.K."/>
            <person name="Zeng Q."/>
            <person name="Koehrsen M."/>
            <person name="Haas B."/>
            <person name="Borodovsky M."/>
            <person name="Guigo R."/>
            <person name="Alvarado L."/>
            <person name="Berlin A."/>
            <person name="Bochicchio J."/>
            <person name="Borenstein D."/>
            <person name="Chapman S."/>
            <person name="Chen Z."/>
            <person name="Freedman E."/>
            <person name="Gellesch M."/>
            <person name="Goldberg J."/>
            <person name="Griggs A."/>
            <person name="Gujja S."/>
            <person name="Heilman E."/>
            <person name="Heiman D."/>
            <person name="Hepburn T."/>
            <person name="Howarth C."/>
            <person name="Jen D."/>
            <person name="Larson L."/>
            <person name="Mehta T."/>
            <person name="Park D."/>
            <person name="Pearson M."/>
            <person name="Roberts A."/>
            <person name="Saif S."/>
            <person name="Shenoy N."/>
            <person name="Sisk P."/>
            <person name="Stolte C."/>
            <person name="Sykes S."/>
            <person name="Thomson T."/>
            <person name="Walk T."/>
            <person name="White J."/>
            <person name="Yandava C."/>
            <person name="Burger G."/>
            <person name="Gray M.W."/>
            <person name="Holland P.W.H."/>
            <person name="King N."/>
            <person name="Lang F.B.F."/>
            <person name="Roger A.J."/>
            <person name="Ruiz-Trillo I."/>
            <person name="Lander E."/>
            <person name="Nusbaum C."/>
        </authorList>
    </citation>
    <scope>NUCLEOTIDE SEQUENCE [LARGE SCALE GENOMIC DNA]</scope>
    <source>
        <strain evidence="7 8">ATCC 50062</strain>
    </source>
</reference>
<sequence>MPDVRTNMRLMFEASDEFLAAIAQRIFALLPETVDARPPPGESKTSGSWRLMPAGEAMLNNRIRLYRYARDEVFLPHFDGAYPRSARQVSMLTFLIYLGGGLEGGETTFYPEGRTSFASEPGEVEPIKVAPAAGRALFFEHGPCYASPFHEGTPHTTDGVYKYVFRSDVMYEWEATHSEADNEN</sequence>
<accession>A0A0L0DJ82</accession>